<keyword evidence="2" id="KW-1185">Reference proteome</keyword>
<sequence length="477" mass="53704">MITRIVKKLVFGMGGCASRPNRKNKTNRSNTHKPRGNITTALPDIKGLSNAGSCVGDFAIGDLVHLDFEKGRSSNVTIHLTQLQYHSQIDANGLCQEEAWFDSVSIIESDTDDDFTSVHGDCLHFASVPIDQLLQYEVSFNDKNLGPTSPQAPRKSTVIMFSVTRKSIDCVEETELCAAEKFLYRPRAGLQIPFSNHEIEKPIPGSWSAVSPSVFKLRGENFFKDKQKSPAPNYSPYVPIGVDLFACPQKISHIAQHLELPSVKPHDKVPSLLIVNIQLPSYPASMFLGDADGEGMSLVLYFKLSENFDEEISPHFQESFMRLVEDEMEKVKGFTKEQAIPFRERLKILAEVVNPEDLHLSSTEKKLINAYNGKPVLSRPQHNFFKGPNYFEIDLDIHRFSYISRKGLDSLRDRVKHGILNVGLTIQAQKPEELPEQVLCCLRLNKIDFVNHGQIPTLVTLQDNDKSQLILEDEKND</sequence>
<accession>A0ACB9LSR4</accession>
<evidence type="ECO:0000313" key="2">
    <source>
        <dbReference type="Proteomes" id="UP000828941"/>
    </source>
</evidence>
<organism evidence="1 2">
    <name type="scientific">Bauhinia variegata</name>
    <name type="common">Purple orchid tree</name>
    <name type="synonym">Phanera variegata</name>
    <dbReference type="NCBI Taxonomy" id="167791"/>
    <lineage>
        <taxon>Eukaryota</taxon>
        <taxon>Viridiplantae</taxon>
        <taxon>Streptophyta</taxon>
        <taxon>Embryophyta</taxon>
        <taxon>Tracheophyta</taxon>
        <taxon>Spermatophyta</taxon>
        <taxon>Magnoliopsida</taxon>
        <taxon>eudicotyledons</taxon>
        <taxon>Gunneridae</taxon>
        <taxon>Pentapetalae</taxon>
        <taxon>rosids</taxon>
        <taxon>fabids</taxon>
        <taxon>Fabales</taxon>
        <taxon>Fabaceae</taxon>
        <taxon>Cercidoideae</taxon>
        <taxon>Cercideae</taxon>
        <taxon>Bauhiniinae</taxon>
        <taxon>Bauhinia</taxon>
    </lineage>
</organism>
<proteinExistence type="predicted"/>
<protein>
    <submittedName>
        <fullName evidence="1">Uncharacterized protein</fullName>
    </submittedName>
</protein>
<reference evidence="1 2" key="1">
    <citation type="journal article" date="2022" name="DNA Res.">
        <title>Chromosomal-level genome assembly of the orchid tree Bauhinia variegata (Leguminosae; Cercidoideae) supports the allotetraploid origin hypothesis of Bauhinia.</title>
        <authorList>
            <person name="Zhong Y."/>
            <person name="Chen Y."/>
            <person name="Zheng D."/>
            <person name="Pang J."/>
            <person name="Liu Y."/>
            <person name="Luo S."/>
            <person name="Meng S."/>
            <person name="Qian L."/>
            <person name="Wei D."/>
            <person name="Dai S."/>
            <person name="Zhou R."/>
        </authorList>
    </citation>
    <scope>NUCLEOTIDE SEQUENCE [LARGE SCALE GENOMIC DNA]</scope>
    <source>
        <strain evidence="1">BV-YZ2020</strain>
    </source>
</reference>
<gene>
    <name evidence="1" type="ORF">L6164_027054</name>
</gene>
<comment type="caution">
    <text evidence="1">The sequence shown here is derived from an EMBL/GenBank/DDBJ whole genome shotgun (WGS) entry which is preliminary data.</text>
</comment>
<dbReference type="EMBL" id="CM039436">
    <property type="protein sequence ID" value="KAI4314118.1"/>
    <property type="molecule type" value="Genomic_DNA"/>
</dbReference>
<name>A0ACB9LSR4_BAUVA</name>
<dbReference type="Proteomes" id="UP000828941">
    <property type="component" value="Chromosome 11"/>
</dbReference>
<evidence type="ECO:0000313" key="1">
    <source>
        <dbReference type="EMBL" id="KAI4314118.1"/>
    </source>
</evidence>